<evidence type="ECO:0000256" key="1">
    <source>
        <dbReference type="PROSITE-ProRule" id="PRU10141"/>
    </source>
</evidence>
<keyword evidence="4" id="KW-1185">Reference proteome</keyword>
<feature type="domain" description="Protein kinase" evidence="2">
    <location>
        <begin position="23"/>
        <end position="107"/>
    </location>
</feature>
<dbReference type="Gene3D" id="3.30.200.20">
    <property type="entry name" value="Phosphorylase Kinase, domain 1"/>
    <property type="match status" value="1"/>
</dbReference>
<dbReference type="GO" id="GO:0004674">
    <property type="term" value="F:protein serine/threonine kinase activity"/>
    <property type="evidence" value="ECO:0007669"/>
    <property type="project" value="TreeGrafter"/>
</dbReference>
<gene>
    <name evidence="3" type="ORF">P43SY_011746</name>
</gene>
<evidence type="ECO:0000259" key="2">
    <source>
        <dbReference type="PROSITE" id="PS50011"/>
    </source>
</evidence>
<protein>
    <recommendedName>
        <fullName evidence="2">Protein kinase domain-containing protein</fullName>
    </recommendedName>
</protein>
<feature type="binding site" evidence="1">
    <location>
        <position position="50"/>
    </location>
    <ligand>
        <name>ATP</name>
        <dbReference type="ChEBI" id="CHEBI:30616"/>
    </ligand>
</feature>
<comment type="caution">
    <text evidence="3">The sequence shown here is derived from an EMBL/GenBank/DDBJ whole genome shotgun (WGS) entry which is preliminary data.</text>
</comment>
<dbReference type="Pfam" id="PF07714">
    <property type="entry name" value="PK_Tyr_Ser-Thr"/>
    <property type="match status" value="1"/>
</dbReference>
<dbReference type="EMBL" id="JAKCXM010004839">
    <property type="protein sequence ID" value="KAJ0389113.1"/>
    <property type="molecule type" value="Genomic_DNA"/>
</dbReference>
<dbReference type="InterPro" id="IPR001245">
    <property type="entry name" value="Ser-Thr/Tyr_kinase_cat_dom"/>
</dbReference>
<dbReference type="SUPFAM" id="SSF56112">
    <property type="entry name" value="Protein kinase-like (PK-like)"/>
    <property type="match status" value="1"/>
</dbReference>
<organism evidence="3 4">
    <name type="scientific">Pythium insidiosum</name>
    <name type="common">Pythiosis disease agent</name>
    <dbReference type="NCBI Taxonomy" id="114742"/>
    <lineage>
        <taxon>Eukaryota</taxon>
        <taxon>Sar</taxon>
        <taxon>Stramenopiles</taxon>
        <taxon>Oomycota</taxon>
        <taxon>Peronosporomycetes</taxon>
        <taxon>Pythiales</taxon>
        <taxon>Pythiaceae</taxon>
        <taxon>Pythium</taxon>
    </lineage>
</organism>
<dbReference type="InterPro" id="IPR000719">
    <property type="entry name" value="Prot_kinase_dom"/>
</dbReference>
<dbReference type="InterPro" id="IPR051681">
    <property type="entry name" value="Ser/Thr_Kinases-Pseudokinases"/>
</dbReference>
<dbReference type="PANTHER" id="PTHR44329">
    <property type="entry name" value="SERINE/THREONINE-PROTEIN KINASE TNNI3K-RELATED"/>
    <property type="match status" value="1"/>
</dbReference>
<reference evidence="3" key="1">
    <citation type="submission" date="2021-12" db="EMBL/GenBank/DDBJ databases">
        <title>Prjna785345.</title>
        <authorList>
            <person name="Rujirawat T."/>
            <person name="Krajaejun T."/>
        </authorList>
    </citation>
    <scope>NUCLEOTIDE SEQUENCE</scope>
    <source>
        <strain evidence="3">Pi057C3</strain>
    </source>
</reference>
<dbReference type="GO" id="GO:0005524">
    <property type="term" value="F:ATP binding"/>
    <property type="evidence" value="ECO:0007669"/>
    <property type="project" value="UniProtKB-UniRule"/>
</dbReference>
<dbReference type="InterPro" id="IPR017441">
    <property type="entry name" value="Protein_kinase_ATP_BS"/>
</dbReference>
<sequence>MSQEYSIWQDPILLQHRLDFDLVTKNRRIGCGMFGEVWLATYKQQRVALKHLRGDNTGSDRDVIQSFIEEIKLVSTCTHPRVVSFVGVVWTKESDIAMLTELMTVIQ</sequence>
<accession>A0AAD5Q3W6</accession>
<dbReference type="AlphaFoldDB" id="A0AAD5Q3W6"/>
<keyword evidence="1" id="KW-0547">Nucleotide-binding</keyword>
<dbReference type="PROSITE" id="PS50011">
    <property type="entry name" value="PROTEIN_KINASE_DOM"/>
    <property type="match status" value="1"/>
</dbReference>
<keyword evidence="1" id="KW-0067">ATP-binding</keyword>
<evidence type="ECO:0000313" key="4">
    <source>
        <dbReference type="Proteomes" id="UP001209570"/>
    </source>
</evidence>
<evidence type="ECO:0000313" key="3">
    <source>
        <dbReference type="EMBL" id="KAJ0389113.1"/>
    </source>
</evidence>
<name>A0AAD5Q3W6_PYTIN</name>
<dbReference type="PANTHER" id="PTHR44329:SF214">
    <property type="entry name" value="PROTEIN KINASE DOMAIN-CONTAINING PROTEIN"/>
    <property type="match status" value="1"/>
</dbReference>
<proteinExistence type="predicted"/>
<dbReference type="InterPro" id="IPR011009">
    <property type="entry name" value="Kinase-like_dom_sf"/>
</dbReference>
<dbReference type="PROSITE" id="PS00107">
    <property type="entry name" value="PROTEIN_KINASE_ATP"/>
    <property type="match status" value="1"/>
</dbReference>
<dbReference type="Proteomes" id="UP001209570">
    <property type="component" value="Unassembled WGS sequence"/>
</dbReference>